<keyword evidence="2 6" id="KW-0479">Metal-binding</keyword>
<evidence type="ECO:0000256" key="6">
    <source>
        <dbReference type="PIRSR" id="PIRSR610300-51"/>
    </source>
</evidence>
<dbReference type="CDD" id="cd10548">
    <property type="entry name" value="cupin_CDO"/>
    <property type="match status" value="1"/>
</dbReference>
<dbReference type="PANTHER" id="PTHR12918:SF1">
    <property type="entry name" value="CYSTEINE DIOXYGENASE TYPE 1"/>
    <property type="match status" value="1"/>
</dbReference>
<accession>A0A4R3YTM8</accession>
<evidence type="ECO:0000313" key="8">
    <source>
        <dbReference type="Proteomes" id="UP000295645"/>
    </source>
</evidence>
<keyword evidence="5 6" id="KW-0408">Iron</keyword>
<evidence type="ECO:0000256" key="1">
    <source>
        <dbReference type="ARBA" id="ARBA00006622"/>
    </source>
</evidence>
<dbReference type="SUPFAM" id="SSF51182">
    <property type="entry name" value="RmlC-like cupins"/>
    <property type="match status" value="1"/>
</dbReference>
<proteinExistence type="inferred from homology"/>
<dbReference type="EMBL" id="SMCS01000002">
    <property type="protein sequence ID" value="TCV95891.1"/>
    <property type="molecule type" value="Genomic_DNA"/>
</dbReference>
<dbReference type="InterPro" id="IPR011051">
    <property type="entry name" value="RmlC_Cupin_sf"/>
</dbReference>
<dbReference type="InterPro" id="IPR014710">
    <property type="entry name" value="RmlC-like_jellyroll"/>
</dbReference>
<organism evidence="7 8">
    <name type="scientific">Luteibacter rhizovicinus</name>
    <dbReference type="NCBI Taxonomy" id="242606"/>
    <lineage>
        <taxon>Bacteria</taxon>
        <taxon>Pseudomonadati</taxon>
        <taxon>Pseudomonadota</taxon>
        <taxon>Gammaproteobacteria</taxon>
        <taxon>Lysobacterales</taxon>
        <taxon>Rhodanobacteraceae</taxon>
        <taxon>Luteibacter</taxon>
    </lineage>
</organism>
<dbReference type="InterPro" id="IPR010300">
    <property type="entry name" value="CDO_1"/>
</dbReference>
<name>A0A4R3YTM8_9GAMM</name>
<keyword evidence="3 7" id="KW-0223">Dioxygenase</keyword>
<gene>
    <name evidence="7" type="ORF">EC912_102236</name>
</gene>
<evidence type="ECO:0000256" key="2">
    <source>
        <dbReference type="ARBA" id="ARBA00022723"/>
    </source>
</evidence>
<dbReference type="Gene3D" id="2.60.120.10">
    <property type="entry name" value="Jelly Rolls"/>
    <property type="match status" value="1"/>
</dbReference>
<evidence type="ECO:0000256" key="4">
    <source>
        <dbReference type="ARBA" id="ARBA00023002"/>
    </source>
</evidence>
<feature type="binding site" evidence="6">
    <location>
        <position position="106"/>
    </location>
    <ligand>
        <name>Fe cation</name>
        <dbReference type="ChEBI" id="CHEBI:24875"/>
        <note>catalytic</note>
    </ligand>
</feature>
<dbReference type="GO" id="GO:0016702">
    <property type="term" value="F:oxidoreductase activity, acting on single donors with incorporation of molecular oxygen, incorporation of two atoms of oxygen"/>
    <property type="evidence" value="ECO:0007669"/>
    <property type="project" value="InterPro"/>
</dbReference>
<feature type="binding site" evidence="6">
    <location>
        <position position="52"/>
    </location>
    <ligand>
        <name>Fe cation</name>
        <dbReference type="ChEBI" id="CHEBI:24875"/>
        <note>catalytic</note>
    </ligand>
</feature>
<dbReference type="GO" id="GO:0008198">
    <property type="term" value="F:ferrous iron binding"/>
    <property type="evidence" value="ECO:0007669"/>
    <property type="project" value="TreeGrafter"/>
</dbReference>
<evidence type="ECO:0000256" key="5">
    <source>
        <dbReference type="ARBA" id="ARBA00023004"/>
    </source>
</evidence>
<keyword evidence="4" id="KW-0560">Oxidoreductase</keyword>
<sequence length="157" mass="17428">MIHSRSGELDAALGTLRERRRGFERWLVAERAKPGISVLVMAWPANYATPVHDHGGLWGLEAAISGALEVESFLHDPVDRSLRSQGRTWLGPGDATWFDAAETHTHRCRNLSRQETALTLHVYGGDLAQYLAYEQPGPSGHWIARPRHSEIAGRLTA</sequence>
<dbReference type="AlphaFoldDB" id="A0A4R3YTM8"/>
<comment type="caution">
    <text evidence="7">The sequence shown here is derived from an EMBL/GenBank/DDBJ whole genome shotgun (WGS) entry which is preliminary data.</text>
</comment>
<comment type="similarity">
    <text evidence="1">Belongs to the cysteine dioxygenase family.</text>
</comment>
<evidence type="ECO:0000313" key="7">
    <source>
        <dbReference type="EMBL" id="TCV95891.1"/>
    </source>
</evidence>
<dbReference type="Pfam" id="PF05995">
    <property type="entry name" value="CDO_I"/>
    <property type="match status" value="1"/>
</dbReference>
<reference evidence="7 8" key="1">
    <citation type="submission" date="2019-03" db="EMBL/GenBank/DDBJ databases">
        <title>Above-ground endophytic microbial communities from plants in different locations in the United States.</title>
        <authorList>
            <person name="Frank C."/>
        </authorList>
    </citation>
    <scope>NUCLEOTIDE SEQUENCE [LARGE SCALE GENOMIC DNA]</scope>
    <source>
        <strain evidence="7 8">LP_13_YM</strain>
    </source>
</reference>
<dbReference type="RefSeq" id="WP_243649163.1">
    <property type="nucleotide sequence ID" value="NZ_SMCS01000002.1"/>
</dbReference>
<feature type="binding site" evidence="6">
    <location>
        <position position="54"/>
    </location>
    <ligand>
        <name>Fe cation</name>
        <dbReference type="ChEBI" id="CHEBI:24875"/>
        <note>catalytic</note>
    </ligand>
</feature>
<dbReference type="Proteomes" id="UP000295645">
    <property type="component" value="Unassembled WGS sequence"/>
</dbReference>
<keyword evidence="8" id="KW-1185">Reference proteome</keyword>
<protein>
    <submittedName>
        <fullName evidence="7">Cysteine dioxygenase type I</fullName>
    </submittedName>
</protein>
<evidence type="ECO:0000256" key="3">
    <source>
        <dbReference type="ARBA" id="ARBA00022964"/>
    </source>
</evidence>
<dbReference type="PANTHER" id="PTHR12918">
    <property type="entry name" value="CYSTEINE DIOXYGENASE"/>
    <property type="match status" value="1"/>
</dbReference>